<dbReference type="Gene3D" id="1.10.260.40">
    <property type="entry name" value="lambda repressor-like DNA-binding domains"/>
    <property type="match status" value="1"/>
</dbReference>
<comment type="caution">
    <text evidence="2">The sequence shown here is derived from an EMBL/GenBank/DDBJ whole genome shotgun (WGS) entry which is preliminary data.</text>
</comment>
<evidence type="ECO:0000313" key="3">
    <source>
        <dbReference type="Proteomes" id="UP001597218"/>
    </source>
</evidence>
<protein>
    <submittedName>
        <fullName evidence="2">Helix-turn-helix domain-containing protein</fullName>
    </submittedName>
</protein>
<proteinExistence type="predicted"/>
<dbReference type="SUPFAM" id="SSF48452">
    <property type="entry name" value="TPR-like"/>
    <property type="match status" value="1"/>
</dbReference>
<dbReference type="EMBL" id="JBHUGI010000002">
    <property type="protein sequence ID" value="MFD1926510.1"/>
    <property type="molecule type" value="Genomic_DNA"/>
</dbReference>
<dbReference type="Gene3D" id="1.25.40.10">
    <property type="entry name" value="Tetratricopeptide repeat domain"/>
    <property type="match status" value="1"/>
</dbReference>
<organism evidence="2 3">
    <name type="scientific">Sporosarcina siberiensis</name>
    <dbReference type="NCBI Taxonomy" id="1365606"/>
    <lineage>
        <taxon>Bacteria</taxon>
        <taxon>Bacillati</taxon>
        <taxon>Bacillota</taxon>
        <taxon>Bacilli</taxon>
        <taxon>Bacillales</taxon>
        <taxon>Caryophanaceae</taxon>
        <taxon>Sporosarcina</taxon>
    </lineage>
</organism>
<gene>
    <name evidence="2" type="ORF">ACFSFY_00285</name>
</gene>
<sequence>MILNGYLIKKERINKKMKQIWLAKGICSVSYLSKIENGQTAASQEILSLLEERLEIVTDSFDPHTEDSIIKSLSNSYKEYLTKKIKDGIHVFANTRDKKYVFNCRRNHNTYNLLLIRFLLINNEDRNTIRKEIEFSQLLLSEYSNKEKYLYYINGCLYRYFESDYQSAFDYILKTEDILNGLLLEPWERADFNYIASLCYGKRSLFNQAIDLAGQSLKYFTDNIYSERALDCHIILGNSYKNLSDYNNSKKHLMFALEITNQLNKYDHLGMIYHNLALLHSRMGFSLTAIEKFKKSLEYKRDEGHKSYLLTLYALMKELYKNSDYEEASELCKQGSLLINEWENNELYKEYTFHFDIYRNYFDESVDIEKTLISAIDYFGTVNDNWNTTKYTLALAEHYKSIGQYKKSAINYSKFVQVQLEKKSIKSWEEL</sequence>
<dbReference type="InterPro" id="IPR011990">
    <property type="entry name" value="TPR-like_helical_dom_sf"/>
</dbReference>
<dbReference type="SMART" id="SM00530">
    <property type="entry name" value="HTH_XRE"/>
    <property type="match status" value="1"/>
</dbReference>
<dbReference type="Proteomes" id="UP001597218">
    <property type="component" value="Unassembled WGS sequence"/>
</dbReference>
<evidence type="ECO:0000313" key="2">
    <source>
        <dbReference type="EMBL" id="MFD1926510.1"/>
    </source>
</evidence>
<dbReference type="RefSeq" id="WP_381535169.1">
    <property type="nucleotide sequence ID" value="NZ_JBHUGI010000002.1"/>
</dbReference>
<dbReference type="PROSITE" id="PS50943">
    <property type="entry name" value="HTH_CROC1"/>
    <property type="match status" value="1"/>
</dbReference>
<evidence type="ECO:0000259" key="1">
    <source>
        <dbReference type="PROSITE" id="PS50943"/>
    </source>
</evidence>
<dbReference type="InterPro" id="IPR001387">
    <property type="entry name" value="Cro/C1-type_HTH"/>
</dbReference>
<dbReference type="CDD" id="cd00093">
    <property type="entry name" value="HTH_XRE"/>
    <property type="match status" value="1"/>
</dbReference>
<dbReference type="InterPro" id="IPR010982">
    <property type="entry name" value="Lambda_DNA-bd_dom_sf"/>
</dbReference>
<name>A0ABW4SAY1_9BACL</name>
<feature type="domain" description="HTH cro/C1-type" evidence="1">
    <location>
        <begin position="8"/>
        <end position="61"/>
    </location>
</feature>
<accession>A0ABW4SAY1</accession>
<dbReference type="SUPFAM" id="SSF47413">
    <property type="entry name" value="lambda repressor-like DNA-binding domains"/>
    <property type="match status" value="1"/>
</dbReference>
<reference evidence="3" key="1">
    <citation type="journal article" date="2019" name="Int. J. Syst. Evol. Microbiol.">
        <title>The Global Catalogue of Microorganisms (GCM) 10K type strain sequencing project: providing services to taxonomists for standard genome sequencing and annotation.</title>
        <authorList>
            <consortium name="The Broad Institute Genomics Platform"/>
            <consortium name="The Broad Institute Genome Sequencing Center for Infectious Disease"/>
            <person name="Wu L."/>
            <person name="Ma J."/>
        </authorList>
    </citation>
    <scope>NUCLEOTIDE SEQUENCE [LARGE SCALE GENOMIC DNA]</scope>
    <source>
        <strain evidence="3">CGMCC 4.7177</strain>
    </source>
</reference>
<keyword evidence="3" id="KW-1185">Reference proteome</keyword>
<dbReference type="Pfam" id="PF01381">
    <property type="entry name" value="HTH_3"/>
    <property type="match status" value="1"/>
</dbReference>